<dbReference type="SUPFAM" id="SSF53213">
    <property type="entry name" value="LigB-like"/>
    <property type="match status" value="1"/>
</dbReference>
<name>A0A5N5QIL9_9AGAM</name>
<dbReference type="Proteomes" id="UP000383932">
    <property type="component" value="Unassembled WGS sequence"/>
</dbReference>
<dbReference type="CDD" id="cd07363">
    <property type="entry name" value="45_DOPA_Dioxygenase"/>
    <property type="match status" value="1"/>
</dbReference>
<dbReference type="PANTHER" id="PTHR30096:SF0">
    <property type="entry name" value="4,5-DOPA DIOXYGENASE EXTRADIOL-LIKE PROTEIN"/>
    <property type="match status" value="1"/>
</dbReference>
<feature type="transmembrane region" description="Helical" evidence="6">
    <location>
        <begin position="31"/>
        <end position="48"/>
    </location>
</feature>
<sequence>MTTESIKRLYKEAIHEYTNLTLPALASRSKLFFIALVPIVLFALAQLFQRLGFRIARPPLTTPETLTKSTPSRMTSTQVPALPTIDAAWKSALDALPTAELNNGKIPAFFFAHGSPMLLRDTSSDPRFKSMSNQSGKGALARFLSLFGPALLEKYKPKGIVVFSAHWEEAGQVLVTDYQENPLLMDYYGFDDVMYQVGFKSRGDSTFSARVVDALKAGGLKSRTLGTMESRGRDGRPSMPGTGLDHGVFVPFKLMFGDEFTSVPIVEVSQDESLSPDRNWEIGKAVDVLRSEGYLILSGGLTVHTFRDWSAWNEASAAPPYIALHKAILEALQVQDPADRRVALTNLTRHPGFRMAHPREEHFTPIYIAAGAGEAGKAQILDATYGQVTVAFGIEA</sequence>
<dbReference type="PANTHER" id="PTHR30096">
    <property type="entry name" value="4,5-DOPA DIOXYGENASE EXTRADIOL-LIKE PROTEIN"/>
    <property type="match status" value="1"/>
</dbReference>
<dbReference type="GO" id="GO:0008198">
    <property type="term" value="F:ferrous iron binding"/>
    <property type="evidence" value="ECO:0007669"/>
    <property type="project" value="InterPro"/>
</dbReference>
<evidence type="ECO:0000256" key="4">
    <source>
        <dbReference type="ARBA" id="ARBA00022833"/>
    </source>
</evidence>
<dbReference type="GO" id="GO:0016702">
    <property type="term" value="F:oxidoreductase activity, acting on single donors with incorporation of molecular oxygen, incorporation of two atoms of oxygen"/>
    <property type="evidence" value="ECO:0007669"/>
    <property type="project" value="UniProtKB-ARBA"/>
</dbReference>
<dbReference type="InterPro" id="IPR004183">
    <property type="entry name" value="Xdiol_dOase_suB"/>
</dbReference>
<dbReference type="EMBL" id="SSOP01000103">
    <property type="protein sequence ID" value="KAB5591479.1"/>
    <property type="molecule type" value="Genomic_DNA"/>
</dbReference>
<comment type="caution">
    <text evidence="8">The sequence shown here is derived from an EMBL/GenBank/DDBJ whole genome shotgun (WGS) entry which is preliminary data.</text>
</comment>
<organism evidence="8 9">
    <name type="scientific">Ceratobasidium theobromae</name>
    <dbReference type="NCBI Taxonomy" id="1582974"/>
    <lineage>
        <taxon>Eukaryota</taxon>
        <taxon>Fungi</taxon>
        <taxon>Dikarya</taxon>
        <taxon>Basidiomycota</taxon>
        <taxon>Agaricomycotina</taxon>
        <taxon>Agaricomycetes</taxon>
        <taxon>Cantharellales</taxon>
        <taxon>Ceratobasidiaceae</taxon>
        <taxon>Ceratobasidium</taxon>
    </lineage>
</organism>
<dbReference type="Pfam" id="PF02900">
    <property type="entry name" value="LigB"/>
    <property type="match status" value="1"/>
</dbReference>
<evidence type="ECO:0000256" key="5">
    <source>
        <dbReference type="ARBA" id="ARBA00023002"/>
    </source>
</evidence>
<keyword evidence="6" id="KW-0812">Transmembrane</keyword>
<keyword evidence="9" id="KW-1185">Reference proteome</keyword>
<reference evidence="8 9" key="1">
    <citation type="journal article" date="2019" name="Fungal Biol. Biotechnol.">
        <title>Draft genome sequence of fastidious pathogen Ceratobasidium theobromae, which causes vascular-streak dieback in Theobroma cacao.</title>
        <authorList>
            <person name="Ali S.S."/>
            <person name="Asman A."/>
            <person name="Shao J."/>
            <person name="Firmansyah A.P."/>
            <person name="Susilo A.W."/>
            <person name="Rosmana A."/>
            <person name="McMahon P."/>
            <person name="Junaid M."/>
            <person name="Guest D."/>
            <person name="Kheng T.Y."/>
            <person name="Meinhardt L.W."/>
            <person name="Bailey B.A."/>
        </authorList>
    </citation>
    <scope>NUCLEOTIDE SEQUENCE [LARGE SCALE GENOMIC DNA]</scope>
    <source>
        <strain evidence="8 9">CT2</strain>
    </source>
</reference>
<evidence type="ECO:0000313" key="9">
    <source>
        <dbReference type="Proteomes" id="UP000383932"/>
    </source>
</evidence>
<comment type="cofactor">
    <cofactor evidence="1">
        <name>Zn(2+)</name>
        <dbReference type="ChEBI" id="CHEBI:29105"/>
    </cofactor>
</comment>
<evidence type="ECO:0000313" key="8">
    <source>
        <dbReference type="EMBL" id="KAB5591479.1"/>
    </source>
</evidence>
<evidence type="ECO:0000259" key="7">
    <source>
        <dbReference type="Pfam" id="PF02900"/>
    </source>
</evidence>
<evidence type="ECO:0000256" key="6">
    <source>
        <dbReference type="SAM" id="Phobius"/>
    </source>
</evidence>
<keyword evidence="5" id="KW-0560">Oxidoreductase</keyword>
<comment type="similarity">
    <text evidence="2">Belongs to the DODA-type extradiol aromatic ring-opening dioxygenase family.</text>
</comment>
<evidence type="ECO:0000256" key="3">
    <source>
        <dbReference type="ARBA" id="ARBA00022723"/>
    </source>
</evidence>
<dbReference type="OrthoDB" id="7396853at2759"/>
<feature type="domain" description="Extradiol ring-cleavage dioxygenase class III enzyme subunit B" evidence="7">
    <location>
        <begin position="108"/>
        <end position="388"/>
    </location>
</feature>
<keyword evidence="6" id="KW-1133">Transmembrane helix</keyword>
<protein>
    <submittedName>
        <fullName evidence="8">4,5-DOPA extradiol dioxygenase-like protein</fullName>
    </submittedName>
</protein>
<keyword evidence="6" id="KW-0472">Membrane</keyword>
<keyword evidence="4" id="KW-0862">Zinc</keyword>
<keyword evidence="8" id="KW-0223">Dioxygenase</keyword>
<dbReference type="GO" id="GO:0008270">
    <property type="term" value="F:zinc ion binding"/>
    <property type="evidence" value="ECO:0007669"/>
    <property type="project" value="InterPro"/>
</dbReference>
<dbReference type="Gene3D" id="3.40.830.10">
    <property type="entry name" value="LigB-like"/>
    <property type="match status" value="1"/>
</dbReference>
<accession>A0A5N5QIL9</accession>
<keyword evidence="3" id="KW-0479">Metal-binding</keyword>
<proteinExistence type="inferred from homology"/>
<evidence type="ECO:0000256" key="2">
    <source>
        <dbReference type="ARBA" id="ARBA00007581"/>
    </source>
</evidence>
<gene>
    <name evidence="8" type="ORF">CTheo_5083</name>
</gene>
<evidence type="ECO:0000256" key="1">
    <source>
        <dbReference type="ARBA" id="ARBA00001947"/>
    </source>
</evidence>
<dbReference type="AlphaFoldDB" id="A0A5N5QIL9"/>
<dbReference type="InterPro" id="IPR014436">
    <property type="entry name" value="Extradiol_dOase_DODA"/>
</dbReference>